<evidence type="ECO:0000256" key="4">
    <source>
        <dbReference type="ARBA" id="ARBA00022989"/>
    </source>
</evidence>
<feature type="transmembrane region" description="Helical" evidence="6">
    <location>
        <begin position="101"/>
        <end position="125"/>
    </location>
</feature>
<feature type="transmembrane region" description="Helical" evidence="6">
    <location>
        <begin position="35"/>
        <end position="55"/>
    </location>
</feature>
<dbReference type="Proteomes" id="UP000248916">
    <property type="component" value="Unassembled WGS sequence"/>
</dbReference>
<dbReference type="InterPro" id="IPR052218">
    <property type="entry name" value="Preflagellin_Peptidase"/>
</dbReference>
<keyword evidence="5 6" id="KW-0472">Membrane</keyword>
<dbReference type="EMBL" id="QKZL01000019">
    <property type="protein sequence ID" value="PZX13116.1"/>
    <property type="molecule type" value="Genomic_DNA"/>
</dbReference>
<feature type="transmembrane region" description="Helical" evidence="6">
    <location>
        <begin position="6"/>
        <end position="23"/>
    </location>
</feature>
<dbReference type="Gene3D" id="1.20.120.1220">
    <property type="match status" value="1"/>
</dbReference>
<keyword evidence="9" id="KW-1185">Reference proteome</keyword>
<feature type="transmembrane region" description="Helical" evidence="6">
    <location>
        <begin position="145"/>
        <end position="167"/>
    </location>
</feature>
<evidence type="ECO:0000256" key="3">
    <source>
        <dbReference type="ARBA" id="ARBA00022692"/>
    </source>
</evidence>
<keyword evidence="4 6" id="KW-1133">Transmembrane helix</keyword>
<accession>A0A2W7NIV0</accession>
<dbReference type="GO" id="GO:0005886">
    <property type="term" value="C:plasma membrane"/>
    <property type="evidence" value="ECO:0007669"/>
    <property type="project" value="UniProtKB-SubCell"/>
</dbReference>
<dbReference type="PANTHER" id="PTHR36506:SF1">
    <property type="entry name" value="PREFLAGELLIN PEPTIDASE"/>
    <property type="match status" value="1"/>
</dbReference>
<protein>
    <submittedName>
        <fullName evidence="8">Prepilin peptidase CpaA</fullName>
    </submittedName>
</protein>
<evidence type="ECO:0000259" key="7">
    <source>
        <dbReference type="Pfam" id="PF01478"/>
    </source>
</evidence>
<organism evidence="8 9">
    <name type="scientific">Palleronia aestuarii</name>
    <dbReference type="NCBI Taxonomy" id="568105"/>
    <lineage>
        <taxon>Bacteria</taxon>
        <taxon>Pseudomonadati</taxon>
        <taxon>Pseudomonadota</taxon>
        <taxon>Alphaproteobacteria</taxon>
        <taxon>Rhodobacterales</taxon>
        <taxon>Roseobacteraceae</taxon>
        <taxon>Palleronia</taxon>
    </lineage>
</organism>
<name>A0A2W7NIV0_9RHOB</name>
<dbReference type="RefSeq" id="WP_111538415.1">
    <property type="nucleotide sequence ID" value="NZ_QKZL01000019.1"/>
</dbReference>
<dbReference type="GO" id="GO:0004190">
    <property type="term" value="F:aspartic-type endopeptidase activity"/>
    <property type="evidence" value="ECO:0007669"/>
    <property type="project" value="InterPro"/>
</dbReference>
<evidence type="ECO:0000256" key="1">
    <source>
        <dbReference type="ARBA" id="ARBA00004651"/>
    </source>
</evidence>
<sequence>MLSQIAAIGGAVFFTGAMIYAALEDARCYTIRNKLVLAVAGGWLLVAPLAGLSLAQMGLSLGTGALVLAVTFTLFALNAIGGGDAKLAAAAALWLGPEGALAFALGTMLIGGVLAMALLAFRAAPLPATLYGQAWVARLQSPQTGLPYAVAMAPAALLALPSAPWLAQLV</sequence>
<dbReference type="OrthoDB" id="5329005at2"/>
<keyword evidence="2" id="KW-1003">Cell membrane</keyword>
<comment type="subcellular location">
    <subcellularLocation>
        <location evidence="1">Cell membrane</location>
        <topology evidence="1">Multi-pass membrane protein</topology>
    </subcellularLocation>
</comment>
<dbReference type="Pfam" id="PF01478">
    <property type="entry name" value="Peptidase_A24"/>
    <property type="match status" value="1"/>
</dbReference>
<evidence type="ECO:0000256" key="6">
    <source>
        <dbReference type="SAM" id="Phobius"/>
    </source>
</evidence>
<comment type="caution">
    <text evidence="8">The sequence shown here is derived from an EMBL/GenBank/DDBJ whole genome shotgun (WGS) entry which is preliminary data.</text>
</comment>
<feature type="domain" description="Prepilin type IV endopeptidase peptidase" evidence="7">
    <location>
        <begin position="13"/>
        <end position="115"/>
    </location>
</feature>
<evidence type="ECO:0000256" key="5">
    <source>
        <dbReference type="ARBA" id="ARBA00023136"/>
    </source>
</evidence>
<dbReference type="InterPro" id="IPR000045">
    <property type="entry name" value="Prepilin_IV_endopep_pep"/>
</dbReference>
<evidence type="ECO:0000256" key="2">
    <source>
        <dbReference type="ARBA" id="ARBA00022475"/>
    </source>
</evidence>
<evidence type="ECO:0000313" key="9">
    <source>
        <dbReference type="Proteomes" id="UP000248916"/>
    </source>
</evidence>
<dbReference type="AlphaFoldDB" id="A0A2W7NIV0"/>
<feature type="transmembrane region" description="Helical" evidence="6">
    <location>
        <begin position="61"/>
        <end position="80"/>
    </location>
</feature>
<evidence type="ECO:0000313" key="8">
    <source>
        <dbReference type="EMBL" id="PZX13116.1"/>
    </source>
</evidence>
<dbReference type="PANTHER" id="PTHR36506">
    <property type="entry name" value="PREFLAGELLIN PEPTIDASE"/>
    <property type="match status" value="1"/>
</dbReference>
<keyword evidence="3 6" id="KW-0812">Transmembrane</keyword>
<proteinExistence type="predicted"/>
<reference evidence="8 9" key="1">
    <citation type="submission" date="2018-06" db="EMBL/GenBank/DDBJ databases">
        <title>Genomic Encyclopedia of Archaeal and Bacterial Type Strains, Phase II (KMG-II): from individual species to whole genera.</title>
        <authorList>
            <person name="Goeker M."/>
        </authorList>
    </citation>
    <scope>NUCLEOTIDE SEQUENCE [LARGE SCALE GENOMIC DNA]</scope>
    <source>
        <strain evidence="8 9">DSM 22009</strain>
    </source>
</reference>
<gene>
    <name evidence="8" type="ORF">LX81_03344</name>
</gene>